<dbReference type="OrthoDB" id="4327125at2"/>
<name>A0A1S2QCW7_9ACTN</name>
<dbReference type="Pfam" id="PF04149">
    <property type="entry name" value="DUF397"/>
    <property type="match status" value="1"/>
</dbReference>
<dbReference type="Proteomes" id="UP000179642">
    <property type="component" value="Unassembled WGS sequence"/>
</dbReference>
<evidence type="ECO:0000259" key="1">
    <source>
        <dbReference type="Pfam" id="PF04149"/>
    </source>
</evidence>
<organism evidence="2 3">
    <name type="scientific">Streptomyces monashensis</name>
    <dbReference type="NCBI Taxonomy" id="1678012"/>
    <lineage>
        <taxon>Bacteria</taxon>
        <taxon>Bacillati</taxon>
        <taxon>Actinomycetota</taxon>
        <taxon>Actinomycetes</taxon>
        <taxon>Kitasatosporales</taxon>
        <taxon>Streptomycetaceae</taxon>
        <taxon>Streptomyces</taxon>
    </lineage>
</organism>
<feature type="domain" description="DUF397" evidence="1">
    <location>
        <begin position="8"/>
        <end position="57"/>
    </location>
</feature>
<sequence length="59" mass="6580">MTEVIGPFRKSSYSQPEGNCVEVADTTDNGRAVRDSKHHNGPLLTVSRDSWQAFLQQFA</sequence>
<gene>
    <name evidence="2" type="ORF">BIV23_19270</name>
</gene>
<dbReference type="InterPro" id="IPR007278">
    <property type="entry name" value="DUF397"/>
</dbReference>
<evidence type="ECO:0000313" key="2">
    <source>
        <dbReference type="EMBL" id="OIK03992.1"/>
    </source>
</evidence>
<protein>
    <submittedName>
        <fullName evidence="2">DUF397 domain-containing protein</fullName>
    </submittedName>
</protein>
<evidence type="ECO:0000313" key="3">
    <source>
        <dbReference type="Proteomes" id="UP000179642"/>
    </source>
</evidence>
<accession>A0A1S2QCW7</accession>
<proteinExistence type="predicted"/>
<dbReference type="RefSeq" id="WP_071382134.1">
    <property type="nucleotide sequence ID" value="NZ_MLYO01000032.1"/>
</dbReference>
<dbReference type="EMBL" id="MLYO01000032">
    <property type="protein sequence ID" value="OIK03992.1"/>
    <property type="molecule type" value="Genomic_DNA"/>
</dbReference>
<dbReference type="AlphaFoldDB" id="A0A1S2QCW7"/>
<reference evidence="2 3" key="1">
    <citation type="submission" date="2016-10" db="EMBL/GenBank/DDBJ databases">
        <title>Genome sequence of Streptomyces sp. MUSC 1.</title>
        <authorList>
            <person name="Lee L.-H."/>
            <person name="Ser H.-L."/>
            <person name="Law J.W.-F."/>
        </authorList>
    </citation>
    <scope>NUCLEOTIDE SEQUENCE [LARGE SCALE GENOMIC DNA]</scope>
    <source>
        <strain evidence="2 3">MUSC 1</strain>
    </source>
</reference>
<comment type="caution">
    <text evidence="2">The sequence shown here is derived from an EMBL/GenBank/DDBJ whole genome shotgun (WGS) entry which is preliminary data.</text>
</comment>
<keyword evidence="3" id="KW-1185">Reference proteome</keyword>